<gene>
    <name evidence="1" type="ORF">PG996_006418</name>
</gene>
<comment type="caution">
    <text evidence="1">The sequence shown here is derived from an EMBL/GenBank/DDBJ whole genome shotgun (WGS) entry which is preliminary data.</text>
</comment>
<dbReference type="EMBL" id="JAQQWM010000003">
    <property type="protein sequence ID" value="KAK8073070.1"/>
    <property type="molecule type" value="Genomic_DNA"/>
</dbReference>
<evidence type="ECO:0000313" key="2">
    <source>
        <dbReference type="Proteomes" id="UP001446871"/>
    </source>
</evidence>
<organism evidence="1 2">
    <name type="scientific">Apiospora saccharicola</name>
    <dbReference type="NCBI Taxonomy" id="335842"/>
    <lineage>
        <taxon>Eukaryota</taxon>
        <taxon>Fungi</taxon>
        <taxon>Dikarya</taxon>
        <taxon>Ascomycota</taxon>
        <taxon>Pezizomycotina</taxon>
        <taxon>Sordariomycetes</taxon>
        <taxon>Xylariomycetidae</taxon>
        <taxon>Amphisphaeriales</taxon>
        <taxon>Apiosporaceae</taxon>
        <taxon>Apiospora</taxon>
    </lineage>
</organism>
<sequence>MGSSLSSPSPNMETHDHSCYEGRLMPSQGQVCHAPRGADLANTLLSVSLDHRDLKCHPSYGGNYTVRVEYAGRDGRTHKTERQNQLMDGPGWEGVLDYDFDVPYIQIKPSSTVTVFVKAGFDPERSESFSYELSSRRAVSTNGPVEDRFVEAVRRRQVHPVCN</sequence>
<dbReference type="Proteomes" id="UP001446871">
    <property type="component" value="Unassembled WGS sequence"/>
</dbReference>
<protein>
    <submittedName>
        <fullName evidence="1">Uncharacterized protein</fullName>
    </submittedName>
</protein>
<accession>A0ABR1VSE3</accession>
<name>A0ABR1VSE3_9PEZI</name>
<evidence type="ECO:0000313" key="1">
    <source>
        <dbReference type="EMBL" id="KAK8073070.1"/>
    </source>
</evidence>
<proteinExistence type="predicted"/>
<keyword evidence="2" id="KW-1185">Reference proteome</keyword>
<reference evidence="1 2" key="1">
    <citation type="submission" date="2023-01" db="EMBL/GenBank/DDBJ databases">
        <title>Analysis of 21 Apiospora genomes using comparative genomics revels a genus with tremendous synthesis potential of carbohydrate active enzymes and secondary metabolites.</title>
        <authorList>
            <person name="Sorensen T."/>
        </authorList>
    </citation>
    <scope>NUCLEOTIDE SEQUENCE [LARGE SCALE GENOMIC DNA]</scope>
    <source>
        <strain evidence="1 2">CBS 83171</strain>
    </source>
</reference>